<gene>
    <name evidence="1" type="ORF">MGAL_10B089648</name>
</gene>
<evidence type="ECO:0000313" key="1">
    <source>
        <dbReference type="EMBL" id="VDI09049.1"/>
    </source>
</evidence>
<sequence length="218" mass="24876">MVEKDILKPALRYTFSQHLFTGNWQAMMFSQIKSKLASDSVIPVLDFAKNRGIKYQDEIKSAYYTHQSITMHPIVSYYKCSTHLKRESIVVISEDNNHDFHAVNHYMNIVNTEIKEDFKRRIIFSDGCSSQYKSKGPFSDLALFKIPINRNFFGSEHGKSECDGEIGIVNRAIDRAIIGNKVIINNAEDLFKFCQKSMYFTTSTCKGGTDGDCKAVKL</sequence>
<accession>A0A8B6CSS3</accession>
<keyword evidence="2" id="KW-1185">Reference proteome</keyword>
<dbReference type="PANTHER" id="PTHR46601">
    <property type="entry name" value="ULP_PROTEASE DOMAIN-CONTAINING PROTEIN"/>
    <property type="match status" value="1"/>
</dbReference>
<organism evidence="1 2">
    <name type="scientific">Mytilus galloprovincialis</name>
    <name type="common">Mediterranean mussel</name>
    <dbReference type="NCBI Taxonomy" id="29158"/>
    <lineage>
        <taxon>Eukaryota</taxon>
        <taxon>Metazoa</taxon>
        <taxon>Spiralia</taxon>
        <taxon>Lophotrochozoa</taxon>
        <taxon>Mollusca</taxon>
        <taxon>Bivalvia</taxon>
        <taxon>Autobranchia</taxon>
        <taxon>Pteriomorphia</taxon>
        <taxon>Mytilida</taxon>
        <taxon>Mytiloidea</taxon>
        <taxon>Mytilidae</taxon>
        <taxon>Mytilinae</taxon>
        <taxon>Mytilus</taxon>
    </lineage>
</organism>
<evidence type="ECO:0000313" key="2">
    <source>
        <dbReference type="Proteomes" id="UP000596742"/>
    </source>
</evidence>
<protein>
    <submittedName>
        <fullName evidence="1">Uncharacterized protein</fullName>
    </submittedName>
</protein>
<name>A0A8B6CSS3_MYTGA</name>
<dbReference type="PANTHER" id="PTHR46601:SF1">
    <property type="entry name" value="ADF-H DOMAIN-CONTAINING PROTEIN"/>
    <property type="match status" value="1"/>
</dbReference>
<reference evidence="1" key="1">
    <citation type="submission" date="2018-11" db="EMBL/GenBank/DDBJ databases">
        <authorList>
            <person name="Alioto T."/>
            <person name="Alioto T."/>
        </authorList>
    </citation>
    <scope>NUCLEOTIDE SEQUENCE</scope>
</reference>
<dbReference type="AlphaFoldDB" id="A0A8B6CSS3"/>
<dbReference type="Proteomes" id="UP000596742">
    <property type="component" value="Unassembled WGS sequence"/>
</dbReference>
<proteinExistence type="predicted"/>
<dbReference type="OrthoDB" id="6152551at2759"/>
<dbReference type="EMBL" id="UYJE01002251">
    <property type="protein sequence ID" value="VDI09049.1"/>
    <property type="molecule type" value="Genomic_DNA"/>
</dbReference>
<comment type="caution">
    <text evidence="1">The sequence shown here is derived from an EMBL/GenBank/DDBJ whole genome shotgun (WGS) entry which is preliminary data.</text>
</comment>